<dbReference type="Pfam" id="PF20152">
    <property type="entry name" value="DUF6534"/>
    <property type="match status" value="1"/>
</dbReference>
<accession>A0AAD2I0Q9</accession>
<reference evidence="4" key="1">
    <citation type="submission" date="2023-11" db="EMBL/GenBank/DDBJ databases">
        <authorList>
            <person name="De Vega J J."/>
            <person name="De Vega J J."/>
        </authorList>
    </citation>
    <scope>NUCLEOTIDE SEQUENCE</scope>
</reference>
<dbReference type="Proteomes" id="UP001295794">
    <property type="component" value="Unassembled WGS sequence"/>
</dbReference>
<dbReference type="PANTHER" id="PTHR40465">
    <property type="entry name" value="CHROMOSOME 1, WHOLE GENOME SHOTGUN SEQUENCE"/>
    <property type="match status" value="1"/>
</dbReference>
<feature type="region of interest" description="Disordered" evidence="1">
    <location>
        <begin position="305"/>
        <end position="378"/>
    </location>
</feature>
<sequence>MSSPAGGPLLTSLPQRSRNPPLLLKYGLQGWVSVTPSGTGSQETETKRFEYLAVNGDVLLQGVLIAQTATYIGHGYHRTDPRPLRLWVAVLLLSTLGQTVYALVCTQLQIEDFPALFQSTKSFDDYLDDFHASEMLGVLLVYYVQLFFCWRTWTLSRRLWIPFGLAFILTTAFVCGVVSILDGWGTRVPWAAAYLTLLFAGDGLLSGATMYLLLTIAKDVSRDTASILERLSRVTIQSALPGAVCTLINLIASQTSPSWSGAGGPQDPAAAATIVSNELLPKLYAFSAMWILNSRKSLRKELHRDLEGSGNGHPLSIDVATSDSLDRGGAEGSRSHSTVHFAAGPGDASLTYTVPMKDDDEHEEEEEEHTHRRYRSKRVDLEQALRTRLELEGRT</sequence>
<name>A0AAD2I0Q9_9AGAR</name>
<dbReference type="InterPro" id="IPR045339">
    <property type="entry name" value="DUF6534"/>
</dbReference>
<protein>
    <recommendedName>
        <fullName evidence="3">DUF6534 domain-containing protein</fullName>
    </recommendedName>
</protein>
<feature type="transmembrane region" description="Helical" evidence="2">
    <location>
        <begin position="160"/>
        <end position="181"/>
    </location>
</feature>
<organism evidence="4 5">
    <name type="scientific">Mycena citricolor</name>
    <dbReference type="NCBI Taxonomy" id="2018698"/>
    <lineage>
        <taxon>Eukaryota</taxon>
        <taxon>Fungi</taxon>
        <taxon>Dikarya</taxon>
        <taxon>Basidiomycota</taxon>
        <taxon>Agaricomycotina</taxon>
        <taxon>Agaricomycetes</taxon>
        <taxon>Agaricomycetidae</taxon>
        <taxon>Agaricales</taxon>
        <taxon>Marasmiineae</taxon>
        <taxon>Mycenaceae</taxon>
        <taxon>Mycena</taxon>
    </lineage>
</organism>
<evidence type="ECO:0000256" key="2">
    <source>
        <dbReference type="SAM" id="Phobius"/>
    </source>
</evidence>
<dbReference type="EMBL" id="CAVNYO010000478">
    <property type="protein sequence ID" value="CAK5283952.1"/>
    <property type="molecule type" value="Genomic_DNA"/>
</dbReference>
<feature type="compositionally biased region" description="Acidic residues" evidence="1">
    <location>
        <begin position="358"/>
        <end position="367"/>
    </location>
</feature>
<evidence type="ECO:0000256" key="1">
    <source>
        <dbReference type="SAM" id="MobiDB-lite"/>
    </source>
</evidence>
<feature type="transmembrane region" description="Helical" evidence="2">
    <location>
        <begin position="130"/>
        <end position="148"/>
    </location>
</feature>
<keyword evidence="5" id="KW-1185">Reference proteome</keyword>
<comment type="caution">
    <text evidence="4">The sequence shown here is derived from an EMBL/GenBank/DDBJ whole genome shotgun (WGS) entry which is preliminary data.</text>
</comment>
<gene>
    <name evidence="4" type="ORF">MYCIT1_LOCUS36881</name>
</gene>
<evidence type="ECO:0000313" key="4">
    <source>
        <dbReference type="EMBL" id="CAK5283952.1"/>
    </source>
</evidence>
<feature type="transmembrane region" description="Helical" evidence="2">
    <location>
        <begin position="193"/>
        <end position="214"/>
    </location>
</feature>
<keyword evidence="2" id="KW-1133">Transmembrane helix</keyword>
<dbReference type="AlphaFoldDB" id="A0AAD2I0Q9"/>
<feature type="transmembrane region" description="Helical" evidence="2">
    <location>
        <begin position="86"/>
        <end position="110"/>
    </location>
</feature>
<evidence type="ECO:0000313" key="5">
    <source>
        <dbReference type="Proteomes" id="UP001295794"/>
    </source>
</evidence>
<proteinExistence type="predicted"/>
<keyword evidence="2" id="KW-0812">Transmembrane</keyword>
<keyword evidence="2" id="KW-0472">Membrane</keyword>
<dbReference type="PANTHER" id="PTHR40465:SF1">
    <property type="entry name" value="DUF6534 DOMAIN-CONTAINING PROTEIN"/>
    <property type="match status" value="1"/>
</dbReference>
<evidence type="ECO:0000259" key="3">
    <source>
        <dbReference type="Pfam" id="PF20152"/>
    </source>
</evidence>
<feature type="domain" description="DUF6534" evidence="3">
    <location>
        <begin position="200"/>
        <end position="297"/>
    </location>
</feature>